<sequence length="104" mass="11492">MKILSIIGISAAVILASSTAYAGPNNPHKDKSLPPGIEKKYERTGELPPGWEKKLTVGKRLDHDIYNHTRVVVPLGDDGLITVRIENKVVRLIQATREIVEILD</sequence>
<gene>
    <name evidence="3" type="ORF">ALFOR1_31097</name>
</gene>
<evidence type="ECO:0000313" key="4">
    <source>
        <dbReference type="Proteomes" id="UP000509458"/>
    </source>
</evidence>
<reference evidence="3 4" key="1">
    <citation type="submission" date="2020-06" db="EMBL/GenBank/DDBJ databases">
        <authorList>
            <person name="Duchaud E."/>
        </authorList>
    </citation>
    <scope>NUCLEOTIDE SEQUENCE [LARGE SCALE GENOMIC DNA]</scope>
    <source>
        <strain evidence="3">Alteromonas fortis</strain>
    </source>
</reference>
<feature type="signal peptide" evidence="2">
    <location>
        <begin position="1"/>
        <end position="22"/>
    </location>
</feature>
<evidence type="ECO:0000313" key="3">
    <source>
        <dbReference type="EMBL" id="CAB9494145.1"/>
    </source>
</evidence>
<accession>A0A6T9XZ94</accession>
<organism evidence="3 4">
    <name type="scientific">Alteromonas macleodii</name>
    <name type="common">Pseudoalteromonas macleodii</name>
    <dbReference type="NCBI Taxonomy" id="28108"/>
    <lineage>
        <taxon>Bacteria</taxon>
        <taxon>Pseudomonadati</taxon>
        <taxon>Pseudomonadota</taxon>
        <taxon>Gammaproteobacteria</taxon>
        <taxon>Alteromonadales</taxon>
        <taxon>Alteromonadaceae</taxon>
        <taxon>Alteromonas/Salinimonas group</taxon>
        <taxon>Alteromonas</taxon>
    </lineage>
</organism>
<proteinExistence type="predicted"/>
<keyword evidence="2" id="KW-0732">Signal</keyword>
<dbReference type="Proteomes" id="UP000509458">
    <property type="component" value="Chromosome"/>
</dbReference>
<evidence type="ECO:0008006" key="5">
    <source>
        <dbReference type="Google" id="ProtNLM"/>
    </source>
</evidence>
<feature type="chain" id="PRO_5029468307" description="RcnB family protein" evidence="2">
    <location>
        <begin position="23"/>
        <end position="104"/>
    </location>
</feature>
<name>A0A6T9XZ94_ALTMA</name>
<feature type="compositionally biased region" description="Basic and acidic residues" evidence="1">
    <location>
        <begin position="27"/>
        <end position="45"/>
    </location>
</feature>
<dbReference type="Gene3D" id="3.10.450.160">
    <property type="entry name" value="inner membrane protein cigr"/>
    <property type="match status" value="1"/>
</dbReference>
<dbReference type="AlphaFoldDB" id="A0A6T9XZ94"/>
<protein>
    <recommendedName>
        <fullName evidence="5">RcnB family protein</fullName>
    </recommendedName>
</protein>
<evidence type="ECO:0000256" key="1">
    <source>
        <dbReference type="SAM" id="MobiDB-lite"/>
    </source>
</evidence>
<evidence type="ECO:0000256" key="2">
    <source>
        <dbReference type="SAM" id="SignalP"/>
    </source>
</evidence>
<dbReference type="EMBL" id="LR812090">
    <property type="protein sequence ID" value="CAB9494145.1"/>
    <property type="molecule type" value="Genomic_DNA"/>
</dbReference>
<dbReference type="RefSeq" id="WP_179983551.1">
    <property type="nucleotide sequence ID" value="NZ_LR812090.1"/>
</dbReference>
<feature type="region of interest" description="Disordered" evidence="1">
    <location>
        <begin position="21"/>
        <end position="45"/>
    </location>
</feature>